<dbReference type="AlphaFoldDB" id="A0A6G1JZ00"/>
<protein>
    <submittedName>
        <fullName evidence="1">Uncharacterized protein</fullName>
    </submittedName>
</protein>
<dbReference type="Proteomes" id="UP000799428">
    <property type="component" value="Unassembled WGS sequence"/>
</dbReference>
<reference evidence="1" key="1">
    <citation type="journal article" date="2020" name="Stud. Mycol.">
        <title>101 Dothideomycetes genomes: a test case for predicting lifestyles and emergence of pathogens.</title>
        <authorList>
            <person name="Haridas S."/>
            <person name="Albert R."/>
            <person name="Binder M."/>
            <person name="Bloem J."/>
            <person name="Labutti K."/>
            <person name="Salamov A."/>
            <person name="Andreopoulos B."/>
            <person name="Baker S."/>
            <person name="Barry K."/>
            <person name="Bills G."/>
            <person name="Bluhm B."/>
            <person name="Cannon C."/>
            <person name="Castanera R."/>
            <person name="Culley D."/>
            <person name="Daum C."/>
            <person name="Ezra D."/>
            <person name="Gonzalez J."/>
            <person name="Henrissat B."/>
            <person name="Kuo A."/>
            <person name="Liang C."/>
            <person name="Lipzen A."/>
            <person name="Lutzoni F."/>
            <person name="Magnuson J."/>
            <person name="Mondo S."/>
            <person name="Nolan M."/>
            <person name="Ohm R."/>
            <person name="Pangilinan J."/>
            <person name="Park H.-J."/>
            <person name="Ramirez L."/>
            <person name="Alfaro M."/>
            <person name="Sun H."/>
            <person name="Tritt A."/>
            <person name="Yoshinaga Y."/>
            <person name="Zwiers L.-H."/>
            <person name="Turgeon B."/>
            <person name="Goodwin S."/>
            <person name="Spatafora J."/>
            <person name="Crous P."/>
            <person name="Grigoriev I."/>
        </authorList>
    </citation>
    <scope>NUCLEOTIDE SEQUENCE</scope>
    <source>
        <strain evidence="1">CBS 279.74</strain>
    </source>
</reference>
<name>A0A6G1JZ00_9PLEO</name>
<keyword evidence="2" id="KW-1185">Reference proteome</keyword>
<dbReference type="EMBL" id="MU005777">
    <property type="protein sequence ID" value="KAF2705839.1"/>
    <property type="molecule type" value="Genomic_DNA"/>
</dbReference>
<organism evidence="1 2">
    <name type="scientific">Pleomassaria siparia CBS 279.74</name>
    <dbReference type="NCBI Taxonomy" id="1314801"/>
    <lineage>
        <taxon>Eukaryota</taxon>
        <taxon>Fungi</taxon>
        <taxon>Dikarya</taxon>
        <taxon>Ascomycota</taxon>
        <taxon>Pezizomycotina</taxon>
        <taxon>Dothideomycetes</taxon>
        <taxon>Pleosporomycetidae</taxon>
        <taxon>Pleosporales</taxon>
        <taxon>Pleomassariaceae</taxon>
        <taxon>Pleomassaria</taxon>
    </lineage>
</organism>
<accession>A0A6G1JZ00</accession>
<proteinExistence type="predicted"/>
<sequence length="144" mass="16575">MQGDRRQQRAVAIEKRQTSNLRNRKIASIAKRVNINRGTVITLRKKLYISAFKLLTLLLFREVIIKGTQLINTKALALARAVYGLPLRATILLIREEKFKLCKVKGNRQCKFLVVDLKEESSVRKVVKLSVEKVEPLHRAILEE</sequence>
<evidence type="ECO:0000313" key="1">
    <source>
        <dbReference type="EMBL" id="KAF2705839.1"/>
    </source>
</evidence>
<evidence type="ECO:0000313" key="2">
    <source>
        <dbReference type="Proteomes" id="UP000799428"/>
    </source>
</evidence>
<gene>
    <name evidence="1" type="ORF">K504DRAFT_448282</name>
</gene>